<dbReference type="PANTHER" id="PTHR46111">
    <property type="entry name" value="RIBOSOMAL RNA SMALL SUBUNIT METHYLTRANSFERASE I"/>
    <property type="match status" value="1"/>
</dbReference>
<evidence type="ECO:0000313" key="9">
    <source>
        <dbReference type="EMBL" id="RUO42879.1"/>
    </source>
</evidence>
<dbReference type="FunFam" id="3.40.1010.10:FF:000002">
    <property type="entry name" value="Ribosomal RNA small subunit methyltransferase I"/>
    <property type="match status" value="1"/>
</dbReference>
<comment type="similarity">
    <text evidence="6">Belongs to the methyltransferase superfamily. RsmI family.</text>
</comment>
<dbReference type="InterPro" id="IPR014776">
    <property type="entry name" value="4pyrrole_Mease_sub2"/>
</dbReference>
<dbReference type="InterPro" id="IPR011761">
    <property type="entry name" value="ATP-grasp"/>
</dbReference>
<keyword evidence="1 6" id="KW-0963">Cytoplasm</keyword>
<dbReference type="PIRSF" id="PIRSF005917">
    <property type="entry name" value="MTase_YraL"/>
    <property type="match status" value="1"/>
</dbReference>
<feature type="domain" description="ATP-grasp" evidence="8">
    <location>
        <begin position="42"/>
        <end position="275"/>
    </location>
</feature>
<dbReference type="NCBIfam" id="TIGR00096">
    <property type="entry name" value="16S rRNA (cytidine(1402)-2'-O)-methyltransferase"/>
    <property type="match status" value="1"/>
</dbReference>
<keyword evidence="5 6" id="KW-0949">S-adenosyl-L-methionine</keyword>
<keyword evidence="10" id="KW-1185">Reference proteome</keyword>
<comment type="catalytic activity">
    <reaction evidence="6">
        <text>cytidine(1402) in 16S rRNA + S-adenosyl-L-methionine = 2'-O-methylcytidine(1402) in 16S rRNA + S-adenosyl-L-homocysteine + H(+)</text>
        <dbReference type="Rhea" id="RHEA:42924"/>
        <dbReference type="Rhea" id="RHEA-COMP:10285"/>
        <dbReference type="Rhea" id="RHEA-COMP:10286"/>
        <dbReference type="ChEBI" id="CHEBI:15378"/>
        <dbReference type="ChEBI" id="CHEBI:57856"/>
        <dbReference type="ChEBI" id="CHEBI:59789"/>
        <dbReference type="ChEBI" id="CHEBI:74495"/>
        <dbReference type="ChEBI" id="CHEBI:82748"/>
        <dbReference type="EC" id="2.1.1.198"/>
    </reaction>
</comment>
<evidence type="ECO:0000256" key="1">
    <source>
        <dbReference type="ARBA" id="ARBA00022490"/>
    </source>
</evidence>
<proteinExistence type="inferred from homology"/>
<comment type="function">
    <text evidence="6">Catalyzes the 2'-O-methylation of the ribose of cytidine 1402 (C1402) in 16S rRNA.</text>
</comment>
<dbReference type="RefSeq" id="WP_126757094.1">
    <property type="nucleotide sequence ID" value="NZ_PIPQ01000002.1"/>
</dbReference>
<dbReference type="PROSITE" id="PS01296">
    <property type="entry name" value="RSMI"/>
    <property type="match status" value="1"/>
</dbReference>
<name>A0A432X7N8_9GAMM</name>
<dbReference type="GO" id="GO:0070677">
    <property type="term" value="F:rRNA (cytosine-2'-O-)-methyltransferase activity"/>
    <property type="evidence" value="ECO:0007669"/>
    <property type="project" value="UniProtKB-UniRule"/>
</dbReference>
<dbReference type="FunFam" id="3.30.950.10:FF:000002">
    <property type="entry name" value="Ribosomal RNA small subunit methyltransferase I"/>
    <property type="match status" value="1"/>
</dbReference>
<evidence type="ECO:0000313" key="10">
    <source>
        <dbReference type="Proteomes" id="UP000286976"/>
    </source>
</evidence>
<evidence type="ECO:0000256" key="7">
    <source>
        <dbReference type="PROSITE-ProRule" id="PRU00409"/>
    </source>
</evidence>
<organism evidence="9 10">
    <name type="scientific">Aliidiomarina taiwanensis</name>
    <dbReference type="NCBI Taxonomy" id="946228"/>
    <lineage>
        <taxon>Bacteria</taxon>
        <taxon>Pseudomonadati</taxon>
        <taxon>Pseudomonadota</taxon>
        <taxon>Gammaproteobacteria</taxon>
        <taxon>Alteromonadales</taxon>
        <taxon>Idiomarinaceae</taxon>
        <taxon>Aliidiomarina</taxon>
    </lineage>
</organism>
<dbReference type="InterPro" id="IPR008189">
    <property type="entry name" value="rRNA_ssu_MeTfrase_I"/>
</dbReference>
<dbReference type="SUPFAM" id="SSF53790">
    <property type="entry name" value="Tetrapyrrole methylase"/>
    <property type="match status" value="1"/>
</dbReference>
<dbReference type="AlphaFoldDB" id="A0A432X7N8"/>
<sequence length="276" mass="29393">MKPGILYIVPTPIGNLDDMTQRAQQVLASVSAIAAEDTRHSRVLLEHYGITTPMFALHEHNEREKAAGLVARLQGGESIALISDAGTPLISDPGFPLVRACRQAGVQVTALPGPSAVITALSASGLPTDKFLFAGFLPAKQQARVTALEALADETGTMVFYESPRRIAESLSAISEVLGAAREVVVAREISKQYETYLHGSAADVLAKVQADANQQRGEIVLIVAGKQLNKSDIPAEALKLLTELTALLPPKKAAKVVANHYGLRANDLYKLTLKA</sequence>
<dbReference type="InterPro" id="IPR018063">
    <property type="entry name" value="SAM_MeTrfase_RsmI_CS"/>
</dbReference>
<dbReference type="Gene3D" id="3.40.1010.10">
    <property type="entry name" value="Cobalt-precorrin-4 Transmethylase, Domain 1"/>
    <property type="match status" value="1"/>
</dbReference>
<dbReference type="PANTHER" id="PTHR46111:SF1">
    <property type="entry name" value="RIBOSOMAL RNA SMALL SUBUNIT METHYLTRANSFERASE I"/>
    <property type="match status" value="1"/>
</dbReference>
<evidence type="ECO:0000256" key="2">
    <source>
        <dbReference type="ARBA" id="ARBA00022552"/>
    </source>
</evidence>
<dbReference type="GO" id="GO:0046872">
    <property type="term" value="F:metal ion binding"/>
    <property type="evidence" value="ECO:0007669"/>
    <property type="project" value="InterPro"/>
</dbReference>
<dbReference type="InterPro" id="IPR014777">
    <property type="entry name" value="4pyrrole_Mease_sub1"/>
</dbReference>
<keyword evidence="4 6" id="KW-0808">Transferase</keyword>
<dbReference type="CDD" id="cd11648">
    <property type="entry name" value="RsmI"/>
    <property type="match status" value="1"/>
</dbReference>
<evidence type="ECO:0000256" key="6">
    <source>
        <dbReference type="HAMAP-Rule" id="MF_01877"/>
    </source>
</evidence>
<dbReference type="GO" id="GO:0005737">
    <property type="term" value="C:cytoplasm"/>
    <property type="evidence" value="ECO:0007669"/>
    <property type="project" value="UniProtKB-SubCell"/>
</dbReference>
<keyword evidence="2 6" id="KW-0698">rRNA processing</keyword>
<dbReference type="InterPro" id="IPR000878">
    <property type="entry name" value="4pyrrol_Mease"/>
</dbReference>
<dbReference type="GO" id="GO:0005524">
    <property type="term" value="F:ATP binding"/>
    <property type="evidence" value="ECO:0007669"/>
    <property type="project" value="UniProtKB-UniRule"/>
</dbReference>
<protein>
    <recommendedName>
        <fullName evidence="6">Ribosomal RNA small subunit methyltransferase I</fullName>
        <ecNumber evidence="6">2.1.1.198</ecNumber>
    </recommendedName>
    <alternativeName>
        <fullName evidence="6">16S rRNA 2'-O-ribose C1402 methyltransferase</fullName>
    </alternativeName>
    <alternativeName>
        <fullName evidence="6">rRNA (cytidine-2'-O-)-methyltransferase RsmI</fullName>
    </alternativeName>
</protein>
<dbReference type="InterPro" id="IPR053910">
    <property type="entry name" value="RsmI_HTH"/>
</dbReference>
<comment type="caution">
    <text evidence="9">The sequence shown here is derived from an EMBL/GenBank/DDBJ whole genome shotgun (WGS) entry which is preliminary data.</text>
</comment>
<dbReference type="EC" id="2.1.1.198" evidence="6"/>
<dbReference type="HAMAP" id="MF_01877">
    <property type="entry name" value="16SrRNA_methyltr_I"/>
    <property type="match status" value="1"/>
</dbReference>
<keyword evidence="7" id="KW-0547">Nucleotide-binding</keyword>
<dbReference type="Gene3D" id="3.30.950.10">
    <property type="entry name" value="Methyltransferase, Cobalt-precorrin-4 Transmethylase, Domain 2"/>
    <property type="match status" value="1"/>
</dbReference>
<dbReference type="InterPro" id="IPR035996">
    <property type="entry name" value="4pyrrol_Methylase_sf"/>
</dbReference>
<accession>A0A432X7N8</accession>
<dbReference type="Pfam" id="PF00590">
    <property type="entry name" value="TP_methylase"/>
    <property type="match status" value="1"/>
</dbReference>
<evidence type="ECO:0000256" key="5">
    <source>
        <dbReference type="ARBA" id="ARBA00022691"/>
    </source>
</evidence>
<evidence type="ECO:0000259" key="8">
    <source>
        <dbReference type="PROSITE" id="PS50975"/>
    </source>
</evidence>
<dbReference type="PROSITE" id="PS50975">
    <property type="entry name" value="ATP_GRASP"/>
    <property type="match status" value="1"/>
</dbReference>
<dbReference type="EMBL" id="PIPQ01000002">
    <property type="protein sequence ID" value="RUO42879.1"/>
    <property type="molecule type" value="Genomic_DNA"/>
</dbReference>
<reference evidence="9 10" key="1">
    <citation type="journal article" date="2011" name="Front. Microbiol.">
        <title>Genomic signatures of strain selection and enhancement in Bacillus atrophaeus var. globigii, a historical biowarfare simulant.</title>
        <authorList>
            <person name="Gibbons H.S."/>
            <person name="Broomall S.M."/>
            <person name="McNew L.A."/>
            <person name="Daligault H."/>
            <person name="Chapman C."/>
            <person name="Bruce D."/>
            <person name="Karavis M."/>
            <person name="Krepps M."/>
            <person name="McGregor P.A."/>
            <person name="Hong C."/>
            <person name="Park K.H."/>
            <person name="Akmal A."/>
            <person name="Feldman A."/>
            <person name="Lin J.S."/>
            <person name="Chang W.E."/>
            <person name="Higgs B.W."/>
            <person name="Demirev P."/>
            <person name="Lindquist J."/>
            <person name="Liem A."/>
            <person name="Fochler E."/>
            <person name="Read T.D."/>
            <person name="Tapia R."/>
            <person name="Johnson S."/>
            <person name="Bishop-Lilly K.A."/>
            <person name="Detter C."/>
            <person name="Han C."/>
            <person name="Sozhamannan S."/>
            <person name="Rosenzweig C.N."/>
            <person name="Skowronski E.W."/>
        </authorList>
    </citation>
    <scope>NUCLEOTIDE SEQUENCE [LARGE SCALE GENOMIC DNA]</scope>
    <source>
        <strain evidence="9 10">AIT1</strain>
    </source>
</reference>
<comment type="subcellular location">
    <subcellularLocation>
        <location evidence="6">Cytoplasm</location>
    </subcellularLocation>
</comment>
<keyword evidence="7" id="KW-0067">ATP-binding</keyword>
<gene>
    <name evidence="6 9" type="primary">rsmI</name>
    <name evidence="9" type="ORF">CWE15_05605</name>
</gene>
<dbReference type="Proteomes" id="UP000286976">
    <property type="component" value="Unassembled WGS sequence"/>
</dbReference>
<evidence type="ECO:0000256" key="3">
    <source>
        <dbReference type="ARBA" id="ARBA00022603"/>
    </source>
</evidence>
<dbReference type="Pfam" id="PF23016">
    <property type="entry name" value="RsmI_C"/>
    <property type="match status" value="1"/>
</dbReference>
<keyword evidence="3 6" id="KW-0489">Methyltransferase</keyword>
<dbReference type="OrthoDB" id="9809084at2"/>
<evidence type="ECO:0000256" key="4">
    <source>
        <dbReference type="ARBA" id="ARBA00022679"/>
    </source>
</evidence>